<reference evidence="8 9" key="1">
    <citation type="submission" date="2020-04" db="EMBL/GenBank/DDBJ databases">
        <title>Genome sequencing of novel species.</title>
        <authorList>
            <person name="Heo J."/>
            <person name="Kim S.-J."/>
            <person name="Kim J.-S."/>
            <person name="Hong S.-B."/>
            <person name="Kwon S.-W."/>
        </authorList>
    </citation>
    <scope>NUCLEOTIDE SEQUENCE [LARGE SCALE GENOMIC DNA]</scope>
    <source>
        <strain evidence="8 9">MFER-1</strain>
    </source>
</reference>
<feature type="transmembrane region" description="Helical" evidence="6">
    <location>
        <begin position="162"/>
        <end position="183"/>
    </location>
</feature>
<feature type="transmembrane region" description="Helical" evidence="6">
    <location>
        <begin position="135"/>
        <end position="156"/>
    </location>
</feature>
<feature type="transmembrane region" description="Helical" evidence="6">
    <location>
        <begin position="105"/>
        <end position="123"/>
    </location>
</feature>
<dbReference type="Pfam" id="PF07690">
    <property type="entry name" value="MFS_1"/>
    <property type="match status" value="1"/>
</dbReference>
<feature type="transmembrane region" description="Helical" evidence="6">
    <location>
        <begin position="339"/>
        <end position="360"/>
    </location>
</feature>
<keyword evidence="2" id="KW-0813">Transport</keyword>
<evidence type="ECO:0000256" key="4">
    <source>
        <dbReference type="ARBA" id="ARBA00022989"/>
    </source>
</evidence>
<comment type="subcellular location">
    <subcellularLocation>
        <location evidence="1">Cell membrane</location>
        <topology evidence="1">Multi-pass membrane protein</topology>
    </subcellularLocation>
</comment>
<dbReference type="KEGG" id="cheb:HH215_21205"/>
<dbReference type="PANTHER" id="PTHR23531">
    <property type="entry name" value="QUINOLENE RESISTANCE PROTEIN NORA"/>
    <property type="match status" value="1"/>
</dbReference>
<sequence>MLKESLWSRNFILLILSNLFLFLALEMLLPTLPIFAKDKGGTDTEVGLIIGLFTFSAVFLRLFVGVASDKFGKKGLLIAGVAICLIGTASYLAAATIAVMLALRIVHGVGFGISTTLYGTVASDIIPASRRGEGLGIFGTGNAVAISIGPFLGIWLMESFGFPTMFIVGAVILALAGILTAFVKSDSSVPGDSAARRITAEPMPWWHRFIEPKALMPSLLGLLMGLSFGGILSFITLFGKETGVQNIGYFFLVVALSEFLIRFVSGRIFDTKGRFWVLFPSAVLCIIGCILLYFTDTTAMLMVSGVFYGAGLGAMFPALQAWVIDRVEPHRRGVATATFYNAFDLGIGFGAIVLGFVVAWTNYATMYLTSSVFFIAFLVIYSIYEQRLKQGRWNETESPRKQAV</sequence>
<dbReference type="InterPro" id="IPR020846">
    <property type="entry name" value="MFS_dom"/>
</dbReference>
<feature type="transmembrane region" description="Helical" evidence="6">
    <location>
        <begin position="76"/>
        <end position="99"/>
    </location>
</feature>
<accession>A0A7Z2VRM5</accession>
<dbReference type="InterPro" id="IPR036259">
    <property type="entry name" value="MFS_trans_sf"/>
</dbReference>
<evidence type="ECO:0000256" key="3">
    <source>
        <dbReference type="ARBA" id="ARBA00022692"/>
    </source>
</evidence>
<feature type="transmembrane region" description="Helical" evidence="6">
    <location>
        <begin position="214"/>
        <end position="235"/>
    </location>
</feature>
<feature type="transmembrane region" description="Helical" evidence="6">
    <location>
        <begin position="46"/>
        <end position="64"/>
    </location>
</feature>
<evidence type="ECO:0000259" key="7">
    <source>
        <dbReference type="PROSITE" id="PS50850"/>
    </source>
</evidence>
<dbReference type="SUPFAM" id="SSF103473">
    <property type="entry name" value="MFS general substrate transporter"/>
    <property type="match status" value="1"/>
</dbReference>
<gene>
    <name evidence="8" type="ORF">HH215_21205</name>
</gene>
<feature type="transmembrane region" description="Helical" evidence="6">
    <location>
        <begin position="366"/>
        <end position="384"/>
    </location>
</feature>
<dbReference type="GO" id="GO:0005886">
    <property type="term" value="C:plasma membrane"/>
    <property type="evidence" value="ECO:0007669"/>
    <property type="project" value="UniProtKB-SubCell"/>
</dbReference>
<evidence type="ECO:0000313" key="9">
    <source>
        <dbReference type="Proteomes" id="UP000502248"/>
    </source>
</evidence>
<evidence type="ECO:0000256" key="2">
    <source>
        <dbReference type="ARBA" id="ARBA00022448"/>
    </source>
</evidence>
<dbReference type="CDD" id="cd17489">
    <property type="entry name" value="MFS_YfcJ_like"/>
    <property type="match status" value="1"/>
</dbReference>
<dbReference type="Proteomes" id="UP000502248">
    <property type="component" value="Chromosome"/>
</dbReference>
<protein>
    <submittedName>
        <fullName evidence="8">MFS transporter</fullName>
    </submittedName>
</protein>
<keyword evidence="5 6" id="KW-0472">Membrane</keyword>
<dbReference type="PANTHER" id="PTHR23531:SF2">
    <property type="entry name" value="PERMEASE"/>
    <property type="match status" value="1"/>
</dbReference>
<dbReference type="AlphaFoldDB" id="A0A7Z2VRM5"/>
<keyword evidence="4 6" id="KW-1133">Transmembrane helix</keyword>
<keyword evidence="9" id="KW-1185">Reference proteome</keyword>
<dbReference type="PROSITE" id="PS50850">
    <property type="entry name" value="MFS"/>
    <property type="match status" value="1"/>
</dbReference>
<evidence type="ECO:0000313" key="8">
    <source>
        <dbReference type="EMBL" id="QJD88271.1"/>
    </source>
</evidence>
<organism evidence="8 9">
    <name type="scientific">Cohnella herbarum</name>
    <dbReference type="NCBI Taxonomy" id="2728023"/>
    <lineage>
        <taxon>Bacteria</taxon>
        <taxon>Bacillati</taxon>
        <taxon>Bacillota</taxon>
        <taxon>Bacilli</taxon>
        <taxon>Bacillales</taxon>
        <taxon>Paenibacillaceae</taxon>
        <taxon>Cohnella</taxon>
    </lineage>
</organism>
<proteinExistence type="predicted"/>
<dbReference type="EMBL" id="CP051680">
    <property type="protein sequence ID" value="QJD88271.1"/>
    <property type="molecule type" value="Genomic_DNA"/>
</dbReference>
<feature type="domain" description="Major facilitator superfamily (MFS) profile" evidence="7">
    <location>
        <begin position="10"/>
        <end position="388"/>
    </location>
</feature>
<keyword evidence="3 6" id="KW-0812">Transmembrane</keyword>
<name>A0A7Z2VRM5_9BACL</name>
<dbReference type="GO" id="GO:0022857">
    <property type="term" value="F:transmembrane transporter activity"/>
    <property type="evidence" value="ECO:0007669"/>
    <property type="project" value="InterPro"/>
</dbReference>
<dbReference type="Gene3D" id="1.20.1250.20">
    <property type="entry name" value="MFS general substrate transporter like domains"/>
    <property type="match status" value="2"/>
</dbReference>
<feature type="transmembrane region" description="Helical" evidence="6">
    <location>
        <begin position="247"/>
        <end position="264"/>
    </location>
</feature>
<feature type="transmembrane region" description="Helical" evidence="6">
    <location>
        <begin position="300"/>
        <end position="319"/>
    </location>
</feature>
<dbReference type="InterPro" id="IPR052714">
    <property type="entry name" value="MFS_Exporter"/>
</dbReference>
<feature type="transmembrane region" description="Helical" evidence="6">
    <location>
        <begin position="276"/>
        <end position="294"/>
    </location>
</feature>
<dbReference type="InterPro" id="IPR011701">
    <property type="entry name" value="MFS"/>
</dbReference>
<evidence type="ECO:0000256" key="1">
    <source>
        <dbReference type="ARBA" id="ARBA00004651"/>
    </source>
</evidence>
<feature type="transmembrane region" description="Helical" evidence="6">
    <location>
        <begin position="12"/>
        <end position="34"/>
    </location>
</feature>
<evidence type="ECO:0000256" key="5">
    <source>
        <dbReference type="ARBA" id="ARBA00023136"/>
    </source>
</evidence>
<evidence type="ECO:0000256" key="6">
    <source>
        <dbReference type="SAM" id="Phobius"/>
    </source>
</evidence>